<dbReference type="EMBL" id="FLRA01000023">
    <property type="protein sequence ID" value="SBT18605.1"/>
    <property type="molecule type" value="Genomic_DNA"/>
</dbReference>
<protein>
    <recommendedName>
        <fullName evidence="1">YhdP central domain-containing protein</fullName>
    </recommendedName>
</protein>
<evidence type="ECO:0000313" key="4">
    <source>
        <dbReference type="Proteomes" id="UP000092840"/>
    </source>
</evidence>
<organism evidence="2 5">
    <name type="scientific">Marinomonas gallaica</name>
    <dbReference type="NCBI Taxonomy" id="1806667"/>
    <lineage>
        <taxon>Bacteria</taxon>
        <taxon>Pseudomonadati</taxon>
        <taxon>Pseudomonadota</taxon>
        <taxon>Gammaproteobacteria</taxon>
        <taxon>Oceanospirillales</taxon>
        <taxon>Oceanospirillaceae</taxon>
        <taxon>Marinomonas</taxon>
    </lineage>
</organism>
<dbReference type="Pfam" id="PF13116">
    <property type="entry name" value="YhdP"/>
    <property type="match status" value="1"/>
</dbReference>
<dbReference type="InterPro" id="IPR011836">
    <property type="entry name" value="YhdP"/>
</dbReference>
<dbReference type="EMBL" id="FLRB01000013">
    <property type="protein sequence ID" value="SBT21560.1"/>
    <property type="molecule type" value="Genomic_DNA"/>
</dbReference>
<dbReference type="Proteomes" id="UP000092840">
    <property type="component" value="Unassembled WGS sequence"/>
</dbReference>
<feature type="domain" description="YhdP central" evidence="1">
    <location>
        <begin position="1"/>
        <end position="1266"/>
    </location>
</feature>
<dbReference type="OrthoDB" id="9762238at2"/>
<dbReference type="AlphaFoldDB" id="A0A1C3JU36"/>
<evidence type="ECO:0000313" key="3">
    <source>
        <dbReference type="EMBL" id="SBT21560.1"/>
    </source>
</evidence>
<dbReference type="Proteomes" id="UP000092871">
    <property type="component" value="Unassembled WGS sequence"/>
</dbReference>
<gene>
    <name evidence="2" type="ORF">MGA5115_02752</name>
    <name evidence="3" type="ORF">MGA5116_02156</name>
</gene>
<accession>A0A1C3JU36</accession>
<evidence type="ECO:0000259" key="1">
    <source>
        <dbReference type="Pfam" id="PF13116"/>
    </source>
</evidence>
<dbReference type="PANTHER" id="PTHR38690:SF1">
    <property type="entry name" value="PROTEASE"/>
    <property type="match status" value="1"/>
</dbReference>
<name>A0A1C3JU36_9GAMM</name>
<keyword evidence="4" id="KW-1185">Reference proteome</keyword>
<reference evidence="3 4" key="2">
    <citation type="submission" date="2016-06" db="EMBL/GenBank/DDBJ databases">
        <authorList>
            <person name="Rodrigo-Torres L."/>
            <person name="Arahal D.R."/>
        </authorList>
    </citation>
    <scope>NUCLEOTIDE SEQUENCE [LARGE SCALE GENOMIC DNA]</scope>
    <source>
        <strain evidence="3 4">CECT 5116</strain>
    </source>
</reference>
<dbReference type="PANTHER" id="PTHR38690">
    <property type="entry name" value="PROTEASE-RELATED"/>
    <property type="match status" value="1"/>
</dbReference>
<proteinExistence type="predicted"/>
<evidence type="ECO:0000313" key="2">
    <source>
        <dbReference type="EMBL" id="SBT18605.1"/>
    </source>
</evidence>
<evidence type="ECO:0000313" key="5">
    <source>
        <dbReference type="Proteomes" id="UP000092871"/>
    </source>
</evidence>
<sequence length="1275" mass="139943">MRVIKTAFNLTFWVLVVASMLLAGVVLLAKVGLPLVNVYQPQIERNLTQLTGMKVRVGEVFGELNGINVELRGSGIHIDTAYQASAISVEHLVLELDIPRTLLTFSPQFKNVALSGVSLLLHEDGTGNVALKGLAESTKTSGGDSVAISRVLNYAADQQQMSLIDVDVNISSPRFDDLNVSVPATYLIKQFSKTLVRSDIFVNDMDDPVQVRAQISTDLTNFLQQQVVTYIDVPQVTLPLDWMGMDALKSLNSVSLAGQYWLTYQPGKSVTAQARNSAFELAFEDQMPLKGQGDWKVKYTPDGVNASIDSLRFDDGERSYQDVRINAEWERNGNRTYIVFNKMDAQIAARVALNFIPEDWRLAQILTGLDPQGEARNASLRLWDEHDTLRYQFLSNIIDGQVKGHDGIPAVNHVNGLFSLTDSQGSIEFKAHNSQLAFPTLYDDVWDIASAEGEVSWTRQDKAFVVTGQSLNIQRNGATIQGGFRLEQPLENGVGEDWLALNMNAQHIKEEDRLIFVPPNALSDSLQTWLSQSLGAGEVENLDLLLRTGLKKGDQPYVRLAIDAELDQVTFDSNWPSAKSVAGRVMVDSDKVDVVVKRAVFAGLPVKDLSIVVPLKGDHSGWVEVSGQVSDKASNLLAALNQTPLKESVLESFVDWEVGGKVSGSFAVAVPISGQKDEPNVSLDLAFSENNVRVSQIDLPVKVVSGALHYSDQKGLYNTNFKVAALGAHSNMALSSERLESGGLAVDGVISGVFDSKQLAMWRQAPKPIITRLEGETSYQATLAIGRSKPEQVDFNVTSDLKGVSFAMPLPLAKRSDEIRPTSVSVTVMQGEVFLDVSSADWLYGKFLIAEGALQGGSISAFKPLESDMVVKKGIALYGQFTQLDWLPWSPIMSEFSHVEAGGNASDDVQPFTTELPEWMRSADIIVDKLPINDNNELNNVKVTFTRAKDGHPLAITSDEMNAVLRQTDAGPELYIAYLNWRTQQDASNDQPETDETVFQPGVIPSISLKVDEVYVDNRPYGDWQGRVVNLGDSVRIEDVSTKLPKGQFNGQILWQGGLEQSVKLTIQAKGENARELTKKFSPTPFLTSKNYDVDVSLDWADSLLAFDRSSLNGKIKFQVRDGNFNQVDQLPPFLRLLGIFNVDALAKRLTFDFTDLYESGTPFDRFSSVLTITNGILKTTEPVKVVSPTAEITLEGSANLVNETLNERLTATVPISSSLPVAGLLLATPQIAGLLFITDKLIGDQISKVTSIQYKIEGDFSEPTVTPVPYSPIR</sequence>
<reference evidence="2 5" key="1">
    <citation type="submission" date="2016-06" db="EMBL/GenBank/DDBJ databases">
        <authorList>
            <person name="Kjaerup R.B."/>
            <person name="Dalgaard T.S."/>
            <person name="Juul-Madsen H.R."/>
        </authorList>
    </citation>
    <scope>NUCLEOTIDE SEQUENCE [LARGE SCALE GENOMIC DNA]</scope>
    <source>
        <strain evidence="2 5">CECT 5115</strain>
    </source>
</reference>
<dbReference type="RefSeq" id="WP_067037515.1">
    <property type="nucleotide sequence ID" value="NZ_FLRA01000023.1"/>
</dbReference>
<dbReference type="InterPro" id="IPR025263">
    <property type="entry name" value="YhdP_central"/>
</dbReference>